<feature type="region of interest" description="Disordered" evidence="2">
    <location>
        <begin position="170"/>
        <end position="203"/>
    </location>
</feature>
<reference evidence="4" key="1">
    <citation type="journal article" date="2012" name="Science">
        <title>The Paleozoic origin of enzymatic lignin decomposition reconstructed from 31 fungal genomes.</title>
        <authorList>
            <person name="Floudas D."/>
            <person name="Binder M."/>
            <person name="Riley R."/>
            <person name="Barry K."/>
            <person name="Blanchette R.A."/>
            <person name="Henrissat B."/>
            <person name="Martinez A.T."/>
            <person name="Otillar R."/>
            <person name="Spatafora J.W."/>
            <person name="Yadav J.S."/>
            <person name="Aerts A."/>
            <person name="Benoit I."/>
            <person name="Boyd A."/>
            <person name="Carlson A."/>
            <person name="Copeland A."/>
            <person name="Coutinho P.M."/>
            <person name="de Vries R.P."/>
            <person name="Ferreira P."/>
            <person name="Findley K."/>
            <person name="Foster B."/>
            <person name="Gaskell J."/>
            <person name="Glotzer D."/>
            <person name="Gorecki P."/>
            <person name="Heitman J."/>
            <person name="Hesse C."/>
            <person name="Hori C."/>
            <person name="Igarashi K."/>
            <person name="Jurgens J.A."/>
            <person name="Kallen N."/>
            <person name="Kersten P."/>
            <person name="Kohler A."/>
            <person name="Kuees U."/>
            <person name="Kumar T.K.A."/>
            <person name="Kuo A."/>
            <person name="LaButti K."/>
            <person name="Larrondo L.F."/>
            <person name="Lindquist E."/>
            <person name="Ling A."/>
            <person name="Lombard V."/>
            <person name="Lucas S."/>
            <person name="Lundell T."/>
            <person name="Martin R."/>
            <person name="McLaughlin D.J."/>
            <person name="Morgenstern I."/>
            <person name="Morin E."/>
            <person name="Murat C."/>
            <person name="Nagy L.G."/>
            <person name="Nolan M."/>
            <person name="Ohm R.A."/>
            <person name="Patyshakuliyeva A."/>
            <person name="Rokas A."/>
            <person name="Ruiz-Duenas F.J."/>
            <person name="Sabat G."/>
            <person name="Salamov A."/>
            <person name="Samejima M."/>
            <person name="Schmutz J."/>
            <person name="Slot J.C."/>
            <person name="St John F."/>
            <person name="Stenlid J."/>
            <person name="Sun H."/>
            <person name="Sun S."/>
            <person name="Syed K."/>
            <person name="Tsang A."/>
            <person name="Wiebenga A."/>
            <person name="Young D."/>
            <person name="Pisabarro A."/>
            <person name="Eastwood D.C."/>
            <person name="Martin F."/>
            <person name="Cullen D."/>
            <person name="Grigoriev I.V."/>
            <person name="Hibbett D.S."/>
        </authorList>
    </citation>
    <scope>NUCLEOTIDE SEQUENCE [LARGE SCALE GENOMIC DNA]</scope>
    <source>
        <strain evidence="4">TFB10046</strain>
    </source>
</reference>
<proteinExistence type="predicted"/>
<dbReference type="EMBL" id="JH688763">
    <property type="protein sequence ID" value="EJD32655.1"/>
    <property type="molecule type" value="Genomic_DNA"/>
</dbReference>
<dbReference type="InParanoid" id="J0WLK2"/>
<evidence type="ECO:0000313" key="4">
    <source>
        <dbReference type="Proteomes" id="UP000006514"/>
    </source>
</evidence>
<feature type="compositionally biased region" description="Polar residues" evidence="2">
    <location>
        <begin position="170"/>
        <end position="186"/>
    </location>
</feature>
<sequence>MSTQCDTSLRQAQEPDIRALEARLTKGAAVLAIAKNQRRAIREALKEHAAALAVTRTQIKSQLLKLLKIDGQVAHATSHYENLRRDLQGSNADLSRLQHDYEQQCEEDERCRVLLRQKNEDLEEARQRAADMAGYAENDDLLLVQKAIENVRAEIGVAADSPEDNCTVTVDGDSNTPTVEENTLVTEQKGHSGISGGTSQSQT</sequence>
<keyword evidence="1" id="KW-0175">Coiled coil</keyword>
<organism evidence="3 4">
    <name type="scientific">Auricularia subglabra (strain TFB-10046 / SS5)</name>
    <name type="common">White-rot fungus</name>
    <name type="synonym">Auricularia delicata (strain TFB10046)</name>
    <dbReference type="NCBI Taxonomy" id="717982"/>
    <lineage>
        <taxon>Eukaryota</taxon>
        <taxon>Fungi</taxon>
        <taxon>Dikarya</taxon>
        <taxon>Basidiomycota</taxon>
        <taxon>Agaricomycotina</taxon>
        <taxon>Agaricomycetes</taxon>
        <taxon>Auriculariales</taxon>
        <taxon>Auriculariaceae</taxon>
        <taxon>Auricularia</taxon>
    </lineage>
</organism>
<protein>
    <submittedName>
        <fullName evidence="3">Uncharacterized protein</fullName>
    </submittedName>
</protein>
<dbReference type="KEGG" id="adl:AURDEDRAFT_178248"/>
<feature type="coiled-coil region" evidence="1">
    <location>
        <begin position="80"/>
        <end position="132"/>
    </location>
</feature>
<dbReference type="Proteomes" id="UP000006514">
    <property type="component" value="Unassembled WGS sequence"/>
</dbReference>
<evidence type="ECO:0000313" key="3">
    <source>
        <dbReference type="EMBL" id="EJD32655.1"/>
    </source>
</evidence>
<gene>
    <name evidence="3" type="ORF">AURDEDRAFT_178248</name>
</gene>
<evidence type="ECO:0000256" key="2">
    <source>
        <dbReference type="SAM" id="MobiDB-lite"/>
    </source>
</evidence>
<accession>J0WLK2</accession>
<evidence type="ECO:0000256" key="1">
    <source>
        <dbReference type="SAM" id="Coils"/>
    </source>
</evidence>
<name>J0WLK2_AURST</name>
<keyword evidence="4" id="KW-1185">Reference proteome</keyword>
<dbReference type="AlphaFoldDB" id="J0WLK2"/>